<dbReference type="EnsemblMetazoa" id="XM_026440476">
    <property type="protein sequence ID" value="XP_026296261"/>
    <property type="gene ID" value="LOC102653955"/>
</dbReference>
<keyword evidence="3" id="KW-1185">Reference proteome</keyword>
<feature type="region of interest" description="Disordered" evidence="1">
    <location>
        <begin position="75"/>
        <end position="100"/>
    </location>
</feature>
<dbReference type="AlphaFoldDB" id="A0A7M7L1D6"/>
<dbReference type="EnsemblMetazoa" id="XM_026440478">
    <property type="protein sequence ID" value="XP_026296263"/>
    <property type="gene ID" value="LOC102653955"/>
</dbReference>
<organism evidence="2">
    <name type="scientific">Apis mellifera</name>
    <name type="common">Honeybee</name>
    <dbReference type="NCBI Taxonomy" id="7460"/>
    <lineage>
        <taxon>Eukaryota</taxon>
        <taxon>Metazoa</taxon>
        <taxon>Ecdysozoa</taxon>
        <taxon>Arthropoda</taxon>
        <taxon>Hexapoda</taxon>
        <taxon>Insecta</taxon>
        <taxon>Pterygota</taxon>
        <taxon>Neoptera</taxon>
        <taxon>Endopterygota</taxon>
        <taxon>Hymenoptera</taxon>
        <taxon>Apocrita</taxon>
        <taxon>Aculeata</taxon>
        <taxon>Apoidea</taxon>
        <taxon>Anthophila</taxon>
        <taxon>Apidae</taxon>
        <taxon>Apis</taxon>
    </lineage>
</organism>
<proteinExistence type="predicted"/>
<dbReference type="Pfam" id="PF06784">
    <property type="entry name" value="UPF0240"/>
    <property type="match status" value="1"/>
</dbReference>
<dbReference type="KEGG" id="ame:102653955"/>
<dbReference type="EnsemblMetazoa" id="XM_026440477">
    <property type="protein sequence ID" value="XP_026296262"/>
    <property type="gene ID" value="LOC102653955"/>
</dbReference>
<evidence type="ECO:0000313" key="6">
    <source>
        <dbReference type="RefSeq" id="XP_026296263.1"/>
    </source>
</evidence>
<reference evidence="2" key="1">
    <citation type="submission" date="2021-01" db="UniProtKB">
        <authorList>
            <consortium name="EnsemblMetazoa"/>
        </authorList>
    </citation>
    <scope>IDENTIFICATION</scope>
    <source>
        <strain evidence="2">DH4</strain>
    </source>
</reference>
<sequence length="172" mass="20393">MGKVYSLLLRPIRTFNIENKAHRIISRDKPVPAPLHSSVQKQKKLVDELKPDFMEIHYKKDSQLDDRLKNVFVKSKDPKDIPKQNTSKLPQDRSQRSSEDYDFKTYEGKCNIKQVIHFMNMHYENPREYSVEKISLQYKIDKQIIENILTYFKILHCVADAEQLKLNDGKKK</sequence>
<dbReference type="RefSeq" id="XP_026296262.1">
    <property type="nucleotide sequence ID" value="XM_026440477.1"/>
</dbReference>
<accession>A0A7M7L1D6</accession>
<evidence type="ECO:0000256" key="1">
    <source>
        <dbReference type="SAM" id="MobiDB-lite"/>
    </source>
</evidence>
<dbReference type="OrthoDB" id="2434756at2759"/>
<evidence type="ECO:0000313" key="4">
    <source>
        <dbReference type="RefSeq" id="XP_026296261.1"/>
    </source>
</evidence>
<evidence type="ECO:0000313" key="5">
    <source>
        <dbReference type="RefSeq" id="XP_026296262.1"/>
    </source>
</evidence>
<feature type="compositionally biased region" description="Basic and acidic residues" evidence="1">
    <location>
        <begin position="90"/>
        <end position="100"/>
    </location>
</feature>
<dbReference type="GO" id="GO:0005739">
    <property type="term" value="C:mitochondrion"/>
    <property type="evidence" value="ECO:0007669"/>
    <property type="project" value="TreeGrafter"/>
</dbReference>
<evidence type="ECO:0000313" key="3">
    <source>
        <dbReference type="Proteomes" id="UP000005203"/>
    </source>
</evidence>
<gene>
    <name evidence="4 5 6" type="primary">LOC102653955</name>
</gene>
<dbReference type="RefSeq" id="XP_026296263.1">
    <property type="nucleotide sequence ID" value="XM_026440478.1"/>
</dbReference>
<accession>A0A7M7L1K1</accession>
<protein>
    <submittedName>
        <fullName evidence="4 5">Protein NDUFAF4 homolog</fullName>
    </submittedName>
</protein>
<dbReference type="RefSeq" id="XP_026296261.1">
    <property type="nucleotide sequence ID" value="XM_026440476.1"/>
</dbReference>
<accession>A0A8B8GWX6</accession>
<dbReference type="InterPro" id="IPR009622">
    <property type="entry name" value="NDUFAF4"/>
</dbReference>
<dbReference type="Proteomes" id="UP000005203">
    <property type="component" value="Linkage group LG4"/>
</dbReference>
<name>A0A7M7L1D6_APIME</name>
<dbReference type="PANTHER" id="PTHR13338:SF4">
    <property type="entry name" value="NADH DEHYDROGENASE [UBIQUINONE] 1 ALPHA SUBCOMPLEX ASSEMBLY FACTOR 4"/>
    <property type="match status" value="1"/>
</dbReference>
<dbReference type="GeneID" id="102653955"/>
<reference evidence="4 5" key="2">
    <citation type="submission" date="2025-04" db="UniProtKB">
        <authorList>
            <consortium name="RefSeq"/>
        </authorList>
    </citation>
    <scope>IDENTIFICATION</scope>
    <source>
        <strain evidence="4 5">DH4</strain>
        <tissue evidence="4 5">Whole body</tissue>
    </source>
</reference>
<dbReference type="OMA" id="IPDQKYK"/>
<dbReference type="PANTHER" id="PTHR13338">
    <property type="entry name" value="UPF0240 PROTEIN"/>
    <property type="match status" value="1"/>
</dbReference>
<accession>A0A8B8GYD4</accession>
<evidence type="ECO:0000313" key="2">
    <source>
        <dbReference type="EnsemblMetazoa" id="XP_026296261"/>
    </source>
</evidence>
<dbReference type="GO" id="GO:0032981">
    <property type="term" value="P:mitochondrial respiratory chain complex I assembly"/>
    <property type="evidence" value="ECO:0007669"/>
    <property type="project" value="InterPro"/>
</dbReference>